<feature type="compositionally biased region" description="Low complexity" evidence="1">
    <location>
        <begin position="465"/>
        <end position="475"/>
    </location>
</feature>
<feature type="compositionally biased region" description="Low complexity" evidence="1">
    <location>
        <begin position="1193"/>
        <end position="1215"/>
    </location>
</feature>
<feature type="compositionally biased region" description="Low complexity" evidence="1">
    <location>
        <begin position="1329"/>
        <end position="1344"/>
    </location>
</feature>
<accession>A0A7I5E7Z6</accession>
<dbReference type="OrthoDB" id="5872028at2759"/>
<organism evidence="3 4">
    <name type="scientific">Haemonchus contortus</name>
    <name type="common">Barber pole worm</name>
    <dbReference type="NCBI Taxonomy" id="6289"/>
    <lineage>
        <taxon>Eukaryota</taxon>
        <taxon>Metazoa</taxon>
        <taxon>Ecdysozoa</taxon>
        <taxon>Nematoda</taxon>
        <taxon>Chromadorea</taxon>
        <taxon>Rhabditida</taxon>
        <taxon>Rhabditina</taxon>
        <taxon>Rhabditomorpha</taxon>
        <taxon>Strongyloidea</taxon>
        <taxon>Trichostrongylidae</taxon>
        <taxon>Haemonchus</taxon>
    </lineage>
</organism>
<feature type="compositionally biased region" description="Low complexity" evidence="1">
    <location>
        <begin position="1476"/>
        <end position="1514"/>
    </location>
</feature>
<feature type="region of interest" description="Disordered" evidence="1">
    <location>
        <begin position="1005"/>
        <end position="1036"/>
    </location>
</feature>
<proteinExistence type="predicted"/>
<feature type="signal peptide" evidence="2">
    <location>
        <begin position="1"/>
        <end position="18"/>
    </location>
</feature>
<dbReference type="InterPro" id="IPR052620">
    <property type="entry name" value="ELYS/MEL-28_NucAsmblyFactor"/>
</dbReference>
<feature type="compositionally biased region" description="Basic and acidic residues" evidence="1">
    <location>
        <begin position="528"/>
        <end position="542"/>
    </location>
</feature>
<name>A0A7I5E7Z6_HAECO</name>
<feature type="compositionally biased region" description="Polar residues" evidence="1">
    <location>
        <begin position="1345"/>
        <end position="1357"/>
    </location>
</feature>
<dbReference type="PANTHER" id="PTHR21583:SF8">
    <property type="entry name" value="PROTEIN ELYS"/>
    <property type="match status" value="1"/>
</dbReference>
<dbReference type="OMA" id="IHCGTDN"/>
<feature type="compositionally biased region" description="Polar residues" evidence="1">
    <location>
        <begin position="1223"/>
        <end position="1239"/>
    </location>
</feature>
<feature type="compositionally biased region" description="Basic and acidic residues" evidence="1">
    <location>
        <begin position="505"/>
        <end position="518"/>
    </location>
</feature>
<feature type="region of interest" description="Disordered" evidence="1">
    <location>
        <begin position="286"/>
        <end position="329"/>
    </location>
</feature>
<feature type="region of interest" description="Disordered" evidence="1">
    <location>
        <begin position="443"/>
        <end position="565"/>
    </location>
</feature>
<keyword evidence="3" id="KW-1185">Reference proteome</keyword>
<feature type="compositionally biased region" description="Polar residues" evidence="1">
    <location>
        <begin position="1251"/>
        <end position="1276"/>
    </location>
</feature>
<evidence type="ECO:0000313" key="3">
    <source>
        <dbReference type="Proteomes" id="UP000025227"/>
    </source>
</evidence>
<dbReference type="Proteomes" id="UP000025227">
    <property type="component" value="Unplaced"/>
</dbReference>
<feature type="compositionally biased region" description="Low complexity" evidence="1">
    <location>
        <begin position="1409"/>
        <end position="1447"/>
    </location>
</feature>
<feature type="compositionally biased region" description="Polar residues" evidence="1">
    <location>
        <begin position="865"/>
        <end position="880"/>
    </location>
</feature>
<feature type="chain" id="PRO_5029751604" evidence="2">
    <location>
        <begin position="19"/>
        <end position="1572"/>
    </location>
</feature>
<evidence type="ECO:0000313" key="4">
    <source>
        <dbReference type="WBParaSite" id="HCON_00057885-00001"/>
    </source>
</evidence>
<feature type="compositionally biased region" description="Basic and acidic residues" evidence="1">
    <location>
        <begin position="476"/>
        <end position="488"/>
    </location>
</feature>
<sequence>MWTLVLLYVSAALTAVAGAPVNLPQTITCPDNKIYVYVNDSAHDRTPYVFVELYADGLQDCIRKCFGNQFCYSLKYDVNAVERCSLYYFAAYNCTGKDLVLASSVPYNGGAVTIDCLRCPANGDFVTAPPFDTFTDQSIVAKDSEGRTIFSKPLSKEVTDNIESKLSGPPITGKTTSELRVTVPKRECSGSLKFLYTNNIDRETVQLLWNETTVTSGDECAQLCFDMKCGFAFYDPTDKSCRLSANTEDVVDRSTCDVASHHFKTTIPEGEPTQITCVTCDNEPTQTTKVPEKAAPKPSTEFNVDSPAHAAHQQPDQAAPQGSTHVDHQPDQAVPQVSTLYPACIINFQLDEEADTLNFNHYEVEKVESVNDCARICFRGGCAAAVYSPRRGECLLGANYRDTCTNAPSTIRYLKQDDVKLQCFRCGSPKNFEAELAQTAVTTTESVEKSHQKDVEHSNAHEDQTTVATTTTESVEVSHQKDEEHTNAPEDQTTVTTTESVGSSHQEDMEHSNAHEDQTTTTTTESVEISHQEDVEHSDAHQDQTPPPTEASTDAGMDHDETMSTTKSLAVVNPEKEETTPTVRKNCLIKFQASPFAQRPSEIQDNFEVELQVDSAELCATRCYQDGCSTAKYDPKAGSCALSYIGKQYCSRGDVVLHYKAEEATWIHCVNCYTLKENGKEESTESPPGASMTVKGEADATTPASPEGSSETTVSSQSETASESSTPSAPESSLTTSKAEGVSHKPTLGDEFQRGCLIKFQASPFEQRPKEFTAPFELVLPVDSIELCATRCYQDGCSAAKYEPADKKCSLSYNDKPFCGRGPVTLHYEATNTTWIHCVNCYQFKESDKPEFSEQIEGEVKEEVSSQTTPKTMTSTSLEGVTTGLPREIGEPVVVLPNRTRGENASHFQKGCAIKFQARPLSERPPEFQAKFEVEVPVDSVEMCATRCYQDGCSGARFDPKTLSCGLSYNDKHFCTNGGVVLQYEAKEVTWIHCVNCYSLRPQPVKEDDDKNEAESDASTTQATSDVDKTTDNGHNSIQSTVINDTLVPEEQLQGCIVNFQIVEYEERPPQFTSAFETTLKTDTAEICAYRCYQDGCTGAKFDPKSMMCSLSYNDKPFCSSEKFVQVARPEEPVFMHCFTCVPHKPGSKPAVNINTIGEKNEDVKSEVVTKNGTEPSEANGEKETAETSTGASEPFSTTPSEEEGPSSTTPVSSSHAGEDVTTEGSEQTKASTAEPTESSGEEPAVENKVPNVSSNIDEKPASTSLEKSESVATTPTTTEVSGAGEETTTAGEETTKPAAGPIESSGEEPVLSSSGPHVAANADEEPATTLSGTSGPISISTSLNGEETTTLVSSLPTSHETEAGEETTTVGEEGTRPTTAGPIEASGEEPAVSNKVPNVAANVDEEAATTSSETSGSASITPSTTEVSGAGEETTTVGEEGTRPTTAGPIEASGEEPAVSNKVPNVAANVDEEAATTSSETSGSASITPSTTEVSGAGEETTTVGEEVTKPTTAGPIEASGEEPAVSNKVPNVAANVDEEAATTSSETSGSASTTPSTTEVSGAGEETTTV</sequence>
<feature type="compositionally biased region" description="Low complexity" evidence="1">
    <location>
        <begin position="709"/>
        <end position="737"/>
    </location>
</feature>
<feature type="region of interest" description="Disordered" evidence="1">
    <location>
        <begin position="679"/>
        <end position="747"/>
    </location>
</feature>
<reference evidence="4" key="1">
    <citation type="submission" date="2020-12" db="UniProtKB">
        <authorList>
            <consortium name="WormBaseParasite"/>
        </authorList>
    </citation>
    <scope>IDENTIFICATION</scope>
    <source>
        <strain evidence="4">MHco3</strain>
    </source>
</reference>
<dbReference type="PANTHER" id="PTHR21583">
    <property type="entry name" value="ELYS PROTEIN"/>
    <property type="match status" value="1"/>
</dbReference>
<protein>
    <submittedName>
        <fullName evidence="4">Apple domain-containing protein</fullName>
    </submittedName>
</protein>
<feature type="compositionally biased region" description="Basic and acidic residues" evidence="1">
    <location>
        <begin position="1159"/>
        <end position="1168"/>
    </location>
</feature>
<feature type="compositionally biased region" description="Low complexity" evidence="1">
    <location>
        <begin position="1277"/>
        <end position="1301"/>
    </location>
</feature>
<evidence type="ECO:0000256" key="1">
    <source>
        <dbReference type="SAM" id="MobiDB-lite"/>
    </source>
</evidence>
<feature type="compositionally biased region" description="Low complexity" evidence="1">
    <location>
        <begin position="1367"/>
        <end position="1380"/>
    </location>
</feature>
<feature type="region of interest" description="Disordered" evidence="1">
    <location>
        <begin position="1152"/>
        <end position="1572"/>
    </location>
</feature>
<keyword evidence="2" id="KW-0732">Signal</keyword>
<feature type="compositionally biased region" description="Low complexity" evidence="1">
    <location>
        <begin position="307"/>
        <end position="321"/>
    </location>
</feature>
<dbReference type="WBParaSite" id="HCON_00057885-00001">
    <property type="protein sequence ID" value="HCON_00057885-00001"/>
    <property type="gene ID" value="HCON_00057885"/>
</dbReference>
<feature type="compositionally biased region" description="Basic and acidic residues" evidence="1">
    <location>
        <begin position="446"/>
        <end position="464"/>
    </location>
</feature>
<evidence type="ECO:0000256" key="2">
    <source>
        <dbReference type="SAM" id="SignalP"/>
    </source>
</evidence>
<feature type="compositionally biased region" description="Low complexity" evidence="1">
    <location>
        <begin position="1543"/>
        <end position="1561"/>
    </location>
</feature>
<feature type="region of interest" description="Disordered" evidence="1">
    <location>
        <begin position="862"/>
        <end position="883"/>
    </location>
</feature>